<dbReference type="InterPro" id="IPR033479">
    <property type="entry name" value="dCache_1"/>
</dbReference>
<dbReference type="InterPro" id="IPR018060">
    <property type="entry name" value="HTH_AraC"/>
</dbReference>
<keyword evidence="12" id="KW-1185">Reference proteome</keyword>
<dbReference type="GO" id="GO:0043565">
    <property type="term" value="F:sequence-specific DNA binding"/>
    <property type="evidence" value="ECO:0007669"/>
    <property type="project" value="InterPro"/>
</dbReference>
<evidence type="ECO:0000256" key="2">
    <source>
        <dbReference type="ARBA" id="ARBA00022475"/>
    </source>
</evidence>
<keyword evidence="2" id="KW-1003">Cell membrane</keyword>
<feature type="transmembrane region" description="Helical" evidence="9">
    <location>
        <begin position="309"/>
        <end position="329"/>
    </location>
</feature>
<name>A0A927BTM5_9BACL</name>
<keyword evidence="5" id="KW-0805">Transcription regulation</keyword>
<dbReference type="Pfam" id="PF12833">
    <property type="entry name" value="HTH_18"/>
    <property type="match status" value="1"/>
</dbReference>
<proteinExistence type="predicted"/>
<evidence type="ECO:0000256" key="3">
    <source>
        <dbReference type="ARBA" id="ARBA00022692"/>
    </source>
</evidence>
<organism evidence="11 12">
    <name type="scientific">Paenibacillus sabuli</name>
    <dbReference type="NCBI Taxonomy" id="2772509"/>
    <lineage>
        <taxon>Bacteria</taxon>
        <taxon>Bacillati</taxon>
        <taxon>Bacillota</taxon>
        <taxon>Bacilli</taxon>
        <taxon>Bacillales</taxon>
        <taxon>Paenibacillaceae</taxon>
        <taxon>Paenibacillus</taxon>
    </lineage>
</organism>
<evidence type="ECO:0000256" key="1">
    <source>
        <dbReference type="ARBA" id="ARBA00004651"/>
    </source>
</evidence>
<evidence type="ECO:0000256" key="9">
    <source>
        <dbReference type="SAM" id="Phobius"/>
    </source>
</evidence>
<dbReference type="Proteomes" id="UP000621560">
    <property type="component" value="Unassembled WGS sequence"/>
</dbReference>
<evidence type="ECO:0000256" key="4">
    <source>
        <dbReference type="ARBA" id="ARBA00022989"/>
    </source>
</evidence>
<dbReference type="GO" id="GO:0005886">
    <property type="term" value="C:plasma membrane"/>
    <property type="evidence" value="ECO:0007669"/>
    <property type="project" value="UniProtKB-SubCell"/>
</dbReference>
<dbReference type="PRINTS" id="PR00032">
    <property type="entry name" value="HTHARAC"/>
</dbReference>
<dbReference type="Gene3D" id="1.10.10.60">
    <property type="entry name" value="Homeodomain-like"/>
    <property type="match status" value="2"/>
</dbReference>
<dbReference type="GO" id="GO:0003700">
    <property type="term" value="F:DNA-binding transcription factor activity"/>
    <property type="evidence" value="ECO:0007669"/>
    <property type="project" value="InterPro"/>
</dbReference>
<dbReference type="SUPFAM" id="SSF46689">
    <property type="entry name" value="Homeodomain-like"/>
    <property type="match status" value="2"/>
</dbReference>
<evidence type="ECO:0000256" key="7">
    <source>
        <dbReference type="ARBA" id="ARBA00023136"/>
    </source>
</evidence>
<evidence type="ECO:0000313" key="11">
    <source>
        <dbReference type="EMBL" id="MBD2845555.1"/>
    </source>
</evidence>
<dbReference type="SMART" id="SM00342">
    <property type="entry name" value="HTH_ARAC"/>
    <property type="match status" value="1"/>
</dbReference>
<keyword evidence="6" id="KW-0238">DNA-binding</keyword>
<comment type="subcellular location">
    <subcellularLocation>
        <location evidence="1">Cell membrane</location>
        <topology evidence="1">Multi-pass membrane protein</topology>
    </subcellularLocation>
</comment>
<gene>
    <name evidence="11" type="ORF">IDH44_10170</name>
</gene>
<keyword evidence="3 9" id="KW-0812">Transmembrane</keyword>
<keyword evidence="4 9" id="KW-1133">Transmembrane helix</keyword>
<dbReference type="RefSeq" id="WP_190917242.1">
    <property type="nucleotide sequence ID" value="NZ_JACXIZ010000016.1"/>
</dbReference>
<keyword evidence="7 9" id="KW-0472">Membrane</keyword>
<dbReference type="InterPro" id="IPR009057">
    <property type="entry name" value="Homeodomain-like_sf"/>
</dbReference>
<dbReference type="AlphaFoldDB" id="A0A927BTM5"/>
<evidence type="ECO:0000256" key="6">
    <source>
        <dbReference type="ARBA" id="ARBA00023125"/>
    </source>
</evidence>
<feature type="transmembrane region" description="Helical" evidence="9">
    <location>
        <begin position="12"/>
        <end position="34"/>
    </location>
</feature>
<feature type="domain" description="HTH araC/xylS-type" evidence="10">
    <location>
        <begin position="674"/>
        <end position="772"/>
    </location>
</feature>
<evidence type="ECO:0000259" key="10">
    <source>
        <dbReference type="PROSITE" id="PS01124"/>
    </source>
</evidence>
<dbReference type="Gene3D" id="3.30.450.20">
    <property type="entry name" value="PAS domain"/>
    <property type="match status" value="1"/>
</dbReference>
<dbReference type="PROSITE" id="PS01124">
    <property type="entry name" value="HTH_ARAC_FAMILY_2"/>
    <property type="match status" value="1"/>
</dbReference>
<sequence>MKKSYFASRFFVRLLLLSCFMGVLPLALLGYLSYHKSASTIQEEVERSNQLILRQNRASVEYLLQTVDTLSTQLVNGPVTTNEVSMHAAMRLPYHTEHRKIFDSLKQKLIQIQVFELGIRDVNLMSFDQQWLVDNGIVYVLASLDRSRQQDAVLKQLSDQLTAYKEMRRRSFWTLAYDYGAADPVLRLVKPIPINALAPAGLLAVDIPLQEINKRLTRDARVGTLLIVNGDGTVISHGDASRIGTNLADAPYIRTIHARRDGGSAPNFTYDDGDQTYVVTYNQSAYNDWTYISMTSVERITVESRAIKGYTFFVAGCILGLVVLIAFLLSRRMYTPIQQLARFLPALDGSKRGAGDELSLIGEQLQGLVQTQHDMAHQIRGLNRQAKEYFVVKLLQGELYSGELEEQLAAYGYAAVWEQWCIFAIQIDTLEHTRFNERARDLLMFAIHNMAEEIVPASNRLSPIVMNQSVFILVGQDAGETRPFQVRTYTLAEEIQSKVKQYLGVKISIGISRFYEELHQASDACRESIDALAYRIRLGHESILFMDEVQPEARDRFKYPKELERGLFEAVKQQQAELAATCLEQLVAQLLDKNVSHLDSQFFLGRLHANLIGLVHDEGGSIQDVFSAGGTGIAELQRQNSPEEIQDWFRRKVLQPLMAWLDVRRRSREVSISEAVMTMIREEYDEDLTIELCAARLHFNANYISRVFKKEMGTTFSNVLSRHRMSVAKRWLQETDMKIAEIAGRLRYSHTSNFIRNFKKSEGVTPSQYRDRQT</sequence>
<dbReference type="Pfam" id="PF02743">
    <property type="entry name" value="dCache_1"/>
    <property type="match status" value="1"/>
</dbReference>
<evidence type="ECO:0000313" key="12">
    <source>
        <dbReference type="Proteomes" id="UP000621560"/>
    </source>
</evidence>
<dbReference type="InterPro" id="IPR020449">
    <property type="entry name" value="Tscrpt_reg_AraC-type_HTH"/>
</dbReference>
<dbReference type="PANTHER" id="PTHR43280:SF10">
    <property type="entry name" value="REGULATORY PROTEIN POCR"/>
    <property type="match status" value="1"/>
</dbReference>
<dbReference type="EMBL" id="JACXIZ010000016">
    <property type="protein sequence ID" value="MBD2845555.1"/>
    <property type="molecule type" value="Genomic_DNA"/>
</dbReference>
<comment type="caution">
    <text evidence="11">The sequence shown here is derived from an EMBL/GenBank/DDBJ whole genome shotgun (WGS) entry which is preliminary data.</text>
</comment>
<evidence type="ECO:0000256" key="5">
    <source>
        <dbReference type="ARBA" id="ARBA00023015"/>
    </source>
</evidence>
<accession>A0A927BTM5</accession>
<evidence type="ECO:0000256" key="8">
    <source>
        <dbReference type="ARBA" id="ARBA00023163"/>
    </source>
</evidence>
<dbReference type="PANTHER" id="PTHR43280">
    <property type="entry name" value="ARAC-FAMILY TRANSCRIPTIONAL REGULATOR"/>
    <property type="match status" value="1"/>
</dbReference>
<reference evidence="11" key="1">
    <citation type="submission" date="2020-09" db="EMBL/GenBank/DDBJ databases">
        <title>A novel bacterium of genus Paenibacillus, isolated from South China Sea.</title>
        <authorList>
            <person name="Huang H."/>
            <person name="Mo K."/>
            <person name="Hu Y."/>
        </authorList>
    </citation>
    <scope>NUCLEOTIDE SEQUENCE</scope>
    <source>
        <strain evidence="11">IB182496</strain>
    </source>
</reference>
<protein>
    <submittedName>
        <fullName evidence="11">Helix-turn-helix domain-containing protein</fullName>
    </submittedName>
</protein>
<keyword evidence="8" id="KW-0804">Transcription</keyword>